<dbReference type="RefSeq" id="WP_035165865.1">
    <property type="nucleotide sequence ID" value="NZ_CP018906.1"/>
</dbReference>
<feature type="domain" description="HTH arsR-type" evidence="4">
    <location>
        <begin position="7"/>
        <end position="110"/>
    </location>
</feature>
<dbReference type="SMART" id="SM00418">
    <property type="entry name" value="HTH_ARSR"/>
    <property type="match status" value="1"/>
</dbReference>
<dbReference type="InterPro" id="IPR011991">
    <property type="entry name" value="ArsR-like_HTH"/>
</dbReference>
<dbReference type="PROSITE" id="PS50987">
    <property type="entry name" value="HTH_ARSR_2"/>
    <property type="match status" value="1"/>
</dbReference>
<dbReference type="PANTHER" id="PTHR33154">
    <property type="entry name" value="TRANSCRIPTIONAL REGULATOR, ARSR FAMILY"/>
    <property type="match status" value="1"/>
</dbReference>
<keyword evidence="2" id="KW-0238">DNA-binding</keyword>
<dbReference type="Pfam" id="PF01022">
    <property type="entry name" value="HTH_5"/>
    <property type="match status" value="1"/>
</dbReference>
<dbReference type="GO" id="GO:0003700">
    <property type="term" value="F:DNA-binding transcription factor activity"/>
    <property type="evidence" value="ECO:0007669"/>
    <property type="project" value="InterPro"/>
</dbReference>
<keyword evidence="1" id="KW-0805">Transcription regulation</keyword>
<dbReference type="InterPro" id="IPR036390">
    <property type="entry name" value="WH_DNA-bd_sf"/>
</dbReference>
<dbReference type="NCBIfam" id="NF033788">
    <property type="entry name" value="HTH_metalloreg"/>
    <property type="match status" value="1"/>
</dbReference>
<dbReference type="AlphaFoldDB" id="A0A1S6QGF9"/>
<reference evidence="5 6" key="1">
    <citation type="journal article" date="2015" name="Genome Announc.">
        <title>Genome Sequence of Lactobacillus curieae CCTCC M 2011381T, a Novel Producer of Gamma-aminobutyric Acid.</title>
        <authorList>
            <person name="Wang Y."/>
            <person name="Wang Y."/>
            <person name="Lang C."/>
            <person name="Wei D."/>
            <person name="Xu P."/>
            <person name="Xie J."/>
        </authorList>
    </citation>
    <scope>NUCLEOTIDE SEQUENCE [LARGE SCALE GENOMIC DNA]</scope>
    <source>
        <strain evidence="5 6">CCTCC M 2011381</strain>
    </source>
</reference>
<evidence type="ECO:0000256" key="1">
    <source>
        <dbReference type="ARBA" id="ARBA00023015"/>
    </source>
</evidence>
<evidence type="ECO:0000313" key="5">
    <source>
        <dbReference type="EMBL" id="AQW20693.1"/>
    </source>
</evidence>
<dbReference type="KEGG" id="lcu:PL11_001560"/>
<organism evidence="5 6">
    <name type="scientific">Lentilactobacillus curieae</name>
    <dbReference type="NCBI Taxonomy" id="1138822"/>
    <lineage>
        <taxon>Bacteria</taxon>
        <taxon>Bacillati</taxon>
        <taxon>Bacillota</taxon>
        <taxon>Bacilli</taxon>
        <taxon>Lactobacillales</taxon>
        <taxon>Lactobacillaceae</taxon>
        <taxon>Lentilactobacillus</taxon>
    </lineage>
</organism>
<dbReference type="GO" id="GO:0003677">
    <property type="term" value="F:DNA binding"/>
    <property type="evidence" value="ECO:0007669"/>
    <property type="project" value="UniProtKB-KW"/>
</dbReference>
<gene>
    <name evidence="5" type="ORF">PL11_001560</name>
</gene>
<dbReference type="InterPro" id="IPR051081">
    <property type="entry name" value="HTH_MetalResp_TranReg"/>
</dbReference>
<dbReference type="eggNOG" id="COG0640">
    <property type="taxonomic scope" value="Bacteria"/>
</dbReference>
<evidence type="ECO:0000256" key="2">
    <source>
        <dbReference type="ARBA" id="ARBA00023125"/>
    </source>
</evidence>
<dbReference type="InterPro" id="IPR036388">
    <property type="entry name" value="WH-like_DNA-bd_sf"/>
</dbReference>
<evidence type="ECO:0000313" key="6">
    <source>
        <dbReference type="Proteomes" id="UP000030361"/>
    </source>
</evidence>
<keyword evidence="6" id="KW-1185">Reference proteome</keyword>
<protein>
    <submittedName>
        <fullName evidence="5">Transcriptional regulator</fullName>
    </submittedName>
</protein>
<accession>A0A1S6QGF9</accession>
<evidence type="ECO:0000256" key="3">
    <source>
        <dbReference type="ARBA" id="ARBA00023163"/>
    </source>
</evidence>
<proteinExistence type="predicted"/>
<dbReference type="SUPFAM" id="SSF46785">
    <property type="entry name" value="Winged helix' DNA-binding domain"/>
    <property type="match status" value="1"/>
</dbReference>
<dbReference type="EMBL" id="CP018906">
    <property type="protein sequence ID" value="AQW20693.1"/>
    <property type="molecule type" value="Genomic_DNA"/>
</dbReference>
<dbReference type="Proteomes" id="UP000030361">
    <property type="component" value="Chromosome"/>
</dbReference>
<dbReference type="Gene3D" id="1.10.10.10">
    <property type="entry name" value="Winged helix-like DNA-binding domain superfamily/Winged helix DNA-binding domain"/>
    <property type="match status" value="1"/>
</dbReference>
<evidence type="ECO:0000259" key="4">
    <source>
        <dbReference type="PROSITE" id="PS50987"/>
    </source>
</evidence>
<sequence>MQDLSGIKTQLTDLSDFLVALGDEKRQAILIELMSAENGVEGLRVTDLTDATDLSRPAISHHIKILMQAHLIERRSEGTRNYYYLSHDLSQINQLQDMISSVKKIIKESGRE</sequence>
<dbReference type="InterPro" id="IPR001845">
    <property type="entry name" value="HTH_ArsR_DNA-bd_dom"/>
</dbReference>
<dbReference type="PRINTS" id="PR00778">
    <property type="entry name" value="HTHARSR"/>
</dbReference>
<dbReference type="PANTHER" id="PTHR33154:SF33">
    <property type="entry name" value="TRANSCRIPTIONAL REPRESSOR SDPR"/>
    <property type="match status" value="1"/>
</dbReference>
<keyword evidence="3" id="KW-0804">Transcription</keyword>
<dbReference type="OrthoDB" id="9798835at2"/>
<name>A0A1S6QGF9_9LACO</name>
<dbReference type="CDD" id="cd00090">
    <property type="entry name" value="HTH_ARSR"/>
    <property type="match status" value="1"/>
</dbReference>